<protein>
    <recommendedName>
        <fullName evidence="4">Small-conductance mechanosensitive ion channel</fullName>
    </recommendedName>
</protein>
<feature type="transmembrane region" description="Helical" evidence="1">
    <location>
        <begin position="29"/>
        <end position="50"/>
    </location>
</feature>
<evidence type="ECO:0000256" key="1">
    <source>
        <dbReference type="SAM" id="Phobius"/>
    </source>
</evidence>
<dbReference type="Gene3D" id="1.10.287.1260">
    <property type="match status" value="2"/>
</dbReference>
<dbReference type="PANTHER" id="PTHR30221:SF1">
    <property type="entry name" value="SMALL-CONDUCTANCE MECHANOSENSITIVE CHANNEL"/>
    <property type="match status" value="1"/>
</dbReference>
<dbReference type="AlphaFoldDB" id="A0A1G2FYF2"/>
<keyword evidence="1" id="KW-1133">Transmembrane helix</keyword>
<sequence>MYTNQSAVQTGGEVFFTSLSMLWGGVISFLPQLVVALIVIIFGWVIAIALGRLIQQLVGGLKVDVLLEGLGAKELANRGGFKLDSGAFFGGLVRWFFIVVFLMTAVDILGLTEVTAFLRDIVLLYIPNVIVAAIILVAAAVLADISQRLVRGSAQAAHLPSAAFLGGVAKWAIWVFAILTALYQLGIAGPLVQTLFTGFVAMVSIGGGLAFGLGGKDAAARFIERLRADINK</sequence>
<feature type="transmembrane region" description="Helical" evidence="1">
    <location>
        <begin position="162"/>
        <end position="183"/>
    </location>
</feature>
<name>A0A1G2FYF2_9BACT</name>
<organism evidence="2 3">
    <name type="scientific">Candidatus Ryanbacteria bacterium RIFCSPHIGHO2_01_FULL_45_22</name>
    <dbReference type="NCBI Taxonomy" id="1802114"/>
    <lineage>
        <taxon>Bacteria</taxon>
        <taxon>Candidatus Ryaniibacteriota</taxon>
    </lineage>
</organism>
<proteinExistence type="predicted"/>
<feature type="transmembrane region" description="Helical" evidence="1">
    <location>
        <begin position="87"/>
        <end position="109"/>
    </location>
</feature>
<comment type="caution">
    <text evidence="2">The sequence shown here is derived from an EMBL/GenBank/DDBJ whole genome shotgun (WGS) entry which is preliminary data.</text>
</comment>
<gene>
    <name evidence="2" type="ORF">A2719_01915</name>
</gene>
<dbReference type="InterPro" id="IPR045275">
    <property type="entry name" value="MscS_archaea/bacteria_type"/>
</dbReference>
<keyword evidence="1" id="KW-0812">Transmembrane</keyword>
<keyword evidence="1" id="KW-0472">Membrane</keyword>
<feature type="transmembrane region" description="Helical" evidence="1">
    <location>
        <begin position="121"/>
        <end position="142"/>
    </location>
</feature>
<reference evidence="2 3" key="1">
    <citation type="journal article" date="2016" name="Nat. Commun.">
        <title>Thousands of microbial genomes shed light on interconnected biogeochemical processes in an aquifer system.</title>
        <authorList>
            <person name="Anantharaman K."/>
            <person name="Brown C.T."/>
            <person name="Hug L.A."/>
            <person name="Sharon I."/>
            <person name="Castelle C.J."/>
            <person name="Probst A.J."/>
            <person name="Thomas B.C."/>
            <person name="Singh A."/>
            <person name="Wilkins M.J."/>
            <person name="Karaoz U."/>
            <person name="Brodie E.L."/>
            <person name="Williams K.H."/>
            <person name="Hubbard S.S."/>
            <person name="Banfield J.F."/>
        </authorList>
    </citation>
    <scope>NUCLEOTIDE SEQUENCE [LARGE SCALE GENOMIC DNA]</scope>
</reference>
<evidence type="ECO:0000313" key="2">
    <source>
        <dbReference type="EMBL" id="OGZ43095.1"/>
    </source>
</evidence>
<dbReference type="InterPro" id="IPR008910">
    <property type="entry name" value="MSC_TM_helix"/>
</dbReference>
<feature type="transmembrane region" description="Helical" evidence="1">
    <location>
        <begin position="195"/>
        <end position="215"/>
    </location>
</feature>
<dbReference type="GO" id="GO:0008381">
    <property type="term" value="F:mechanosensitive monoatomic ion channel activity"/>
    <property type="evidence" value="ECO:0007669"/>
    <property type="project" value="InterPro"/>
</dbReference>
<evidence type="ECO:0008006" key="4">
    <source>
        <dbReference type="Google" id="ProtNLM"/>
    </source>
</evidence>
<dbReference type="Pfam" id="PF05552">
    <property type="entry name" value="MS_channel_1st_1"/>
    <property type="match status" value="2"/>
</dbReference>
<evidence type="ECO:0000313" key="3">
    <source>
        <dbReference type="Proteomes" id="UP000177480"/>
    </source>
</evidence>
<dbReference type="Proteomes" id="UP000177480">
    <property type="component" value="Unassembled WGS sequence"/>
</dbReference>
<accession>A0A1G2FYF2</accession>
<dbReference type="EMBL" id="MHNK01000020">
    <property type="protein sequence ID" value="OGZ43095.1"/>
    <property type="molecule type" value="Genomic_DNA"/>
</dbReference>
<dbReference type="PANTHER" id="PTHR30221">
    <property type="entry name" value="SMALL-CONDUCTANCE MECHANOSENSITIVE CHANNEL"/>
    <property type="match status" value="1"/>
</dbReference>
<dbReference type="STRING" id="1802114.A2719_01915"/>